<name>A0ABY3PJE1_9CYAN</name>
<evidence type="ECO:0000313" key="2">
    <source>
        <dbReference type="EMBL" id="UFP93734.1"/>
    </source>
</evidence>
<feature type="domain" description="Glycosyl transferase family 1" evidence="1">
    <location>
        <begin position="219"/>
        <end position="362"/>
    </location>
</feature>
<dbReference type="Proteomes" id="UP001054846">
    <property type="component" value="Chromosome"/>
</dbReference>
<dbReference type="InterPro" id="IPR001296">
    <property type="entry name" value="Glyco_trans_1"/>
</dbReference>
<evidence type="ECO:0000313" key="3">
    <source>
        <dbReference type="Proteomes" id="UP001054846"/>
    </source>
</evidence>
<dbReference type="PANTHER" id="PTHR12526">
    <property type="entry name" value="GLYCOSYLTRANSFERASE"/>
    <property type="match status" value="1"/>
</dbReference>
<evidence type="ECO:0000259" key="1">
    <source>
        <dbReference type="Pfam" id="PF00534"/>
    </source>
</evidence>
<proteinExistence type="predicted"/>
<organism evidence="2 3">
    <name type="scientific">Gloeobacter morelensis MG652769</name>
    <dbReference type="NCBI Taxonomy" id="2781736"/>
    <lineage>
        <taxon>Bacteria</taxon>
        <taxon>Bacillati</taxon>
        <taxon>Cyanobacteriota</taxon>
        <taxon>Cyanophyceae</taxon>
        <taxon>Gloeobacterales</taxon>
        <taxon>Gloeobacteraceae</taxon>
        <taxon>Gloeobacter</taxon>
        <taxon>Gloeobacter morelensis</taxon>
    </lineage>
</organism>
<reference evidence="2 3" key="1">
    <citation type="journal article" date="2021" name="Genome Biol. Evol.">
        <title>Complete Genome Sequencing of a Novel Gloeobacter Species from a Waterfall Cave in Mexico.</title>
        <authorList>
            <person name="Saw J.H."/>
            <person name="Cardona T."/>
            <person name="Montejano G."/>
        </authorList>
    </citation>
    <scope>NUCLEOTIDE SEQUENCE [LARGE SCALE GENOMIC DNA]</scope>
    <source>
        <strain evidence="2">MG652769</strain>
    </source>
</reference>
<dbReference type="Gene3D" id="3.40.50.2000">
    <property type="entry name" value="Glycogen Phosphorylase B"/>
    <property type="match status" value="2"/>
</dbReference>
<gene>
    <name evidence="2" type="ORF">ISF26_18410</name>
</gene>
<dbReference type="EMBL" id="CP063845">
    <property type="protein sequence ID" value="UFP93734.1"/>
    <property type="molecule type" value="Genomic_DNA"/>
</dbReference>
<accession>A0ABY3PJE1</accession>
<dbReference type="CDD" id="cd03801">
    <property type="entry name" value="GT4_PimA-like"/>
    <property type="match status" value="1"/>
</dbReference>
<dbReference type="SUPFAM" id="SSF53756">
    <property type="entry name" value="UDP-Glycosyltransferase/glycogen phosphorylase"/>
    <property type="match status" value="1"/>
</dbReference>
<sequence length="400" mass="44145">MDKPSALPRKLLILPGYCDSLGGTMVTLEAILTGFRAVRAEGQLSVLVRAGSFMEQYLQERGHTCVVTLPSADQPRFWRDALAWAMAQPSDHPLLLEHWVDRRMLPLLASVALRLRLSGRLVLHSCHDLALSFQPLGFWARRLTFALLAPRVICNSLYTAKHVRALMPRIEGILHPPIDTERFSCRPVPVVPPELLPILRPGVRLMLTPSRISSADRMNDKNLRALPRVLASLKAADRHYHGVVVGDDLSPGKVQTQLLIEQAAHEGVGDRFTVLPRTTAIERYFQCADVVVTLAPREPFGRTVAEAVACGVPVVGSNSGGIQEILHHFAPEWTADPGDPAQVARTILTVASDPATPERLARGRRWVEQNCSAVHYARRLLALTNLATGEDRPVPAVTRR</sequence>
<keyword evidence="3" id="KW-1185">Reference proteome</keyword>
<protein>
    <submittedName>
        <fullName evidence="2">Glycosyltransferase family 4 protein</fullName>
    </submittedName>
</protein>
<dbReference type="PANTHER" id="PTHR12526:SF638">
    <property type="entry name" value="SPORE COAT PROTEIN SA"/>
    <property type="match status" value="1"/>
</dbReference>
<dbReference type="RefSeq" id="WP_230840788.1">
    <property type="nucleotide sequence ID" value="NZ_CP063845.1"/>
</dbReference>
<dbReference type="Pfam" id="PF00534">
    <property type="entry name" value="Glycos_transf_1"/>
    <property type="match status" value="1"/>
</dbReference>